<evidence type="ECO:0000313" key="13">
    <source>
        <dbReference type="Proteomes" id="UP000823749"/>
    </source>
</evidence>
<dbReference type="PANTHER" id="PTHR33044">
    <property type="entry name" value="BIFUNCTIONAL INHIBITOR/LIPID-TRANSFER PROTEIN/SEED STORAGE 2S ALBUMIN SUPERFAMILY PROTEIN-RELATED"/>
    <property type="match status" value="1"/>
</dbReference>
<feature type="signal peptide" evidence="10">
    <location>
        <begin position="1"/>
        <end position="23"/>
    </location>
</feature>
<dbReference type="SMART" id="SM00499">
    <property type="entry name" value="AAI"/>
    <property type="match status" value="1"/>
</dbReference>
<evidence type="ECO:0000256" key="5">
    <source>
        <dbReference type="ARBA" id="ARBA00022729"/>
    </source>
</evidence>
<dbReference type="GO" id="GO:0098552">
    <property type="term" value="C:side of membrane"/>
    <property type="evidence" value="ECO:0007669"/>
    <property type="project" value="UniProtKB-KW"/>
</dbReference>
<dbReference type="EMBL" id="JACTNZ010000012">
    <property type="protein sequence ID" value="KAG5520622.1"/>
    <property type="molecule type" value="Genomic_DNA"/>
</dbReference>
<dbReference type="CDD" id="cd00010">
    <property type="entry name" value="AAI_LTSS"/>
    <property type="match status" value="1"/>
</dbReference>
<organism evidence="12 13">
    <name type="scientific">Rhododendron griersonianum</name>
    <dbReference type="NCBI Taxonomy" id="479676"/>
    <lineage>
        <taxon>Eukaryota</taxon>
        <taxon>Viridiplantae</taxon>
        <taxon>Streptophyta</taxon>
        <taxon>Embryophyta</taxon>
        <taxon>Tracheophyta</taxon>
        <taxon>Spermatophyta</taxon>
        <taxon>Magnoliopsida</taxon>
        <taxon>eudicotyledons</taxon>
        <taxon>Gunneridae</taxon>
        <taxon>Pentapetalae</taxon>
        <taxon>asterids</taxon>
        <taxon>Ericales</taxon>
        <taxon>Ericaceae</taxon>
        <taxon>Ericoideae</taxon>
        <taxon>Rhodoreae</taxon>
        <taxon>Rhododendron</taxon>
    </lineage>
</organism>
<keyword evidence="6" id="KW-1015">Disulfide bond</keyword>
<keyword evidence="7" id="KW-0325">Glycoprotein</keyword>
<feature type="region of interest" description="Disordered" evidence="9">
    <location>
        <begin position="128"/>
        <end position="160"/>
    </location>
</feature>
<evidence type="ECO:0000256" key="3">
    <source>
        <dbReference type="ARBA" id="ARBA00022475"/>
    </source>
</evidence>
<gene>
    <name evidence="12" type="ORF">RHGRI_033262</name>
</gene>
<sequence length="190" mass="19933">MRSQLLFPTCFFAVALLASAAAAATLGDQCSNDFQKVAMCLTYATGKAATPSKECCDSVTEIKGKDPVCLCYIILQTHNGSEQIKSMGIQESRLIQLPTACKLTNASISDCPKLLNIPSSSPDYSIFTNTTSATTTPSTGTGTGTSSLATPTSDGSSHGPQPMPLVAIAMAIFFFYGFPIEAASTFSTRE</sequence>
<feature type="compositionally biased region" description="Low complexity" evidence="9">
    <location>
        <begin position="128"/>
        <end position="153"/>
    </location>
</feature>
<evidence type="ECO:0000313" key="12">
    <source>
        <dbReference type="EMBL" id="KAG5520622.1"/>
    </source>
</evidence>
<evidence type="ECO:0000256" key="9">
    <source>
        <dbReference type="SAM" id="MobiDB-lite"/>
    </source>
</evidence>
<dbReference type="GO" id="GO:0005886">
    <property type="term" value="C:plasma membrane"/>
    <property type="evidence" value="ECO:0007669"/>
    <property type="project" value="UniProtKB-SubCell"/>
</dbReference>
<dbReference type="Proteomes" id="UP000823749">
    <property type="component" value="Chromosome 12"/>
</dbReference>
<evidence type="ECO:0000256" key="4">
    <source>
        <dbReference type="ARBA" id="ARBA00022622"/>
    </source>
</evidence>
<dbReference type="AlphaFoldDB" id="A0AAV6HZD0"/>
<evidence type="ECO:0000259" key="11">
    <source>
        <dbReference type="SMART" id="SM00499"/>
    </source>
</evidence>
<comment type="caution">
    <text evidence="12">The sequence shown here is derived from an EMBL/GenBank/DDBJ whole genome shotgun (WGS) entry which is preliminary data.</text>
</comment>
<dbReference type="InterPro" id="IPR016140">
    <property type="entry name" value="Bifunc_inhib/LTP/seed_store"/>
</dbReference>
<reference evidence="12" key="1">
    <citation type="submission" date="2020-08" db="EMBL/GenBank/DDBJ databases">
        <title>Plant Genome Project.</title>
        <authorList>
            <person name="Zhang R.-G."/>
        </authorList>
    </citation>
    <scope>NUCLEOTIDE SEQUENCE</scope>
    <source>
        <strain evidence="12">WSP0</strain>
        <tissue evidence="12">Leaf</tissue>
    </source>
</reference>
<dbReference type="Pfam" id="PF14368">
    <property type="entry name" value="LTP_2"/>
    <property type="match status" value="1"/>
</dbReference>
<evidence type="ECO:0000256" key="7">
    <source>
        <dbReference type="ARBA" id="ARBA00023180"/>
    </source>
</evidence>
<keyword evidence="5 10" id="KW-0732">Signal</keyword>
<dbReference type="Gene3D" id="1.10.110.10">
    <property type="entry name" value="Plant lipid-transfer and hydrophobic proteins"/>
    <property type="match status" value="1"/>
</dbReference>
<dbReference type="InterPro" id="IPR043325">
    <property type="entry name" value="LTSS"/>
</dbReference>
<evidence type="ECO:0000256" key="2">
    <source>
        <dbReference type="ARBA" id="ARBA00009748"/>
    </source>
</evidence>
<evidence type="ECO:0000256" key="10">
    <source>
        <dbReference type="SAM" id="SignalP"/>
    </source>
</evidence>
<keyword evidence="4" id="KW-0472">Membrane</keyword>
<keyword evidence="13" id="KW-1185">Reference proteome</keyword>
<keyword evidence="8" id="KW-0449">Lipoprotein</keyword>
<protein>
    <recommendedName>
        <fullName evidence="11">Bifunctional inhibitor/plant lipid transfer protein/seed storage helical domain-containing protein</fullName>
    </recommendedName>
</protein>
<keyword evidence="3" id="KW-1003">Cell membrane</keyword>
<keyword evidence="4" id="KW-0336">GPI-anchor</keyword>
<proteinExistence type="inferred from homology"/>
<dbReference type="SUPFAM" id="SSF47699">
    <property type="entry name" value="Bifunctional inhibitor/lipid-transfer protein/seed storage 2S albumin"/>
    <property type="match status" value="1"/>
</dbReference>
<name>A0AAV6HZD0_9ERIC</name>
<evidence type="ECO:0000256" key="8">
    <source>
        <dbReference type="ARBA" id="ARBA00023288"/>
    </source>
</evidence>
<accession>A0AAV6HZD0</accession>
<comment type="subcellular location">
    <subcellularLocation>
        <location evidence="1">Cell membrane</location>
        <topology evidence="1">Lipid-anchor</topology>
        <topology evidence="1">GPI-anchor</topology>
    </subcellularLocation>
</comment>
<feature type="domain" description="Bifunctional inhibitor/plant lipid transfer protein/seed storage helical" evidence="11">
    <location>
        <begin position="30"/>
        <end position="111"/>
    </location>
</feature>
<feature type="chain" id="PRO_5043843127" description="Bifunctional inhibitor/plant lipid transfer protein/seed storage helical domain-containing protein" evidence="10">
    <location>
        <begin position="24"/>
        <end position="190"/>
    </location>
</feature>
<evidence type="ECO:0000256" key="6">
    <source>
        <dbReference type="ARBA" id="ARBA00023157"/>
    </source>
</evidence>
<comment type="similarity">
    <text evidence="2">Belongs to the plant LTP family.</text>
</comment>
<evidence type="ECO:0000256" key="1">
    <source>
        <dbReference type="ARBA" id="ARBA00004609"/>
    </source>
</evidence>
<dbReference type="InterPro" id="IPR036312">
    <property type="entry name" value="Bifun_inhib/LTP/seed_sf"/>
</dbReference>